<evidence type="ECO:0000256" key="2">
    <source>
        <dbReference type="ARBA" id="ARBA00004788"/>
    </source>
</evidence>
<dbReference type="NCBIfam" id="NF004616">
    <property type="entry name" value="PRK05950.1"/>
    <property type="match status" value="1"/>
</dbReference>
<evidence type="ECO:0000256" key="4">
    <source>
        <dbReference type="ARBA" id="ARBA00012792"/>
    </source>
</evidence>
<dbReference type="GO" id="GO:0009055">
    <property type="term" value="F:electron transfer activity"/>
    <property type="evidence" value="ECO:0007669"/>
    <property type="project" value="InterPro"/>
</dbReference>
<dbReference type="EMBL" id="VSWD01000009">
    <property type="protein sequence ID" value="KAK3093549.1"/>
    <property type="molecule type" value="Genomic_DNA"/>
</dbReference>
<sequence length="503" mass="57609">MYTTLPHDKINDQLSKLIKWCYNREGKIYICTSESKGFFSATEYKSYKSWTCSDLCSALSFLLDNIYVRFGENLYKQVVGIPMGTNCAPLVADLFLYTYEKEFIQNLQKQRKHDDVKCFTGTSRYLDDILTIDNPVFEKYKDVIYPQELTLNKANFTDTETPFLDLNIKIVNGEIHTSVYDKRDDFGFNIVNFPWLDGDVPRLPSYGIYISQLIRKKTFRMSTAGITKLAPATRAVGQLIQTRCAQTAAAAVTDKQPRMKKFSVYRWDPDKAGDKPKLQTYEVDLNTCGPMVLDALIKIKNELDPTLTFRRSCREGICGSCSMNIGGLNTLACLCKIDDNTSKATKIYPLPHMYVIKDLVPDMSNFYAQYRSIQPYLKKKEASEQDVGKKQYLQSVQDRAKLDGLYECILCACCSTSCPSYWWNSDKYLGPAVLMQAYRWMVDSRDDFTQERLAQMEDRFSVYRCHTIMNCTKTCPKGLNPGLAIGEIKKMMALYDNTKQSTA</sequence>
<dbReference type="Gene3D" id="1.10.1060.10">
    <property type="entry name" value="Alpha-helical ferredoxin"/>
    <property type="match status" value="1"/>
</dbReference>
<gene>
    <name evidence="22" type="ORF">FSP39_017177</name>
</gene>
<dbReference type="PROSITE" id="PS00197">
    <property type="entry name" value="2FE2S_FER_1"/>
    <property type="match status" value="1"/>
</dbReference>
<keyword evidence="7" id="KW-0816">Tricarboxylic acid cycle</keyword>
<protein>
    <recommendedName>
        <fullName evidence="5 18">Succinate dehydrogenase [ubiquinone] iron-sulfur subunit, mitochondrial</fullName>
        <ecNumber evidence="4 18">1.3.5.1</ecNumber>
    </recommendedName>
</protein>
<comment type="function">
    <text evidence="18">Iron-sulfur protein (IP) subunit of succinate dehydrogenase (SDH) that is involved in complex II of the mitochondrial electron transport chain and is responsible for transferring electrons from succinate to ubiquinone (coenzyme Q).</text>
</comment>
<dbReference type="GO" id="GO:0051538">
    <property type="term" value="F:3 iron, 4 sulfur cluster binding"/>
    <property type="evidence" value="ECO:0007669"/>
    <property type="project" value="UniProtKB-KW"/>
</dbReference>
<dbReference type="InterPro" id="IPR050573">
    <property type="entry name" value="SDH/FRD_Iron-Sulfur"/>
</dbReference>
<evidence type="ECO:0000256" key="5">
    <source>
        <dbReference type="ARBA" id="ARBA00016766"/>
    </source>
</evidence>
<evidence type="ECO:0000256" key="18">
    <source>
        <dbReference type="RuleBase" id="RU361237"/>
    </source>
</evidence>
<evidence type="ECO:0000256" key="12">
    <source>
        <dbReference type="ARBA" id="ARBA00023002"/>
    </source>
</evidence>
<evidence type="ECO:0000256" key="8">
    <source>
        <dbReference type="ARBA" id="ARBA00022714"/>
    </source>
</evidence>
<keyword evidence="10 18" id="KW-0999">Mitochondrion inner membrane</keyword>
<evidence type="ECO:0000256" key="7">
    <source>
        <dbReference type="ARBA" id="ARBA00022532"/>
    </source>
</evidence>
<accession>A0AA89BS64</accession>
<comment type="caution">
    <text evidence="22">The sequence shown here is derived from an EMBL/GenBank/DDBJ whole genome shotgun (WGS) entry which is preliminary data.</text>
</comment>
<keyword evidence="14 18" id="KW-0411">Iron-sulfur</keyword>
<dbReference type="InterPro" id="IPR009051">
    <property type="entry name" value="Helical_ferredxn"/>
</dbReference>
<dbReference type="InterPro" id="IPR004489">
    <property type="entry name" value="Succ_DH/fum_Rdtase_Fe-S"/>
</dbReference>
<keyword evidence="23" id="KW-1185">Reference proteome</keyword>
<dbReference type="InterPro" id="IPR017896">
    <property type="entry name" value="4Fe4S_Fe-S-bd"/>
</dbReference>
<keyword evidence="11" id="KW-0809">Transit peptide</keyword>
<dbReference type="InterPro" id="IPR006058">
    <property type="entry name" value="2Fe2S_fd_BS"/>
</dbReference>
<dbReference type="GO" id="GO:0005743">
    <property type="term" value="C:mitochondrial inner membrane"/>
    <property type="evidence" value="ECO:0007669"/>
    <property type="project" value="UniProtKB-SubCell"/>
</dbReference>
<dbReference type="FunFam" id="3.10.20.30:FF:000007">
    <property type="entry name" value="Succinate dehydrogenase [ubiquinone] iron-sulfur subunit, mitochondrial"/>
    <property type="match status" value="1"/>
</dbReference>
<keyword evidence="16" id="KW-0472">Membrane</keyword>
<dbReference type="FunFam" id="1.10.1060.10:FF:000029">
    <property type="entry name" value="Succinate dehydrogenase [ubiquinone] iron-sulfur subunit, mitochondrial"/>
    <property type="match status" value="1"/>
</dbReference>
<dbReference type="GO" id="GO:0051539">
    <property type="term" value="F:4 iron, 4 sulfur cluster binding"/>
    <property type="evidence" value="ECO:0007669"/>
    <property type="project" value="UniProtKB-KW"/>
</dbReference>
<dbReference type="InterPro" id="IPR000477">
    <property type="entry name" value="RT_dom"/>
</dbReference>
<keyword evidence="13 18" id="KW-0408">Iron</keyword>
<evidence type="ECO:0000256" key="3">
    <source>
        <dbReference type="ARBA" id="ARBA00009433"/>
    </source>
</evidence>
<evidence type="ECO:0000256" key="1">
    <source>
        <dbReference type="ARBA" id="ARBA00004443"/>
    </source>
</evidence>
<dbReference type="InterPro" id="IPR012675">
    <property type="entry name" value="Beta-grasp_dom_sf"/>
</dbReference>
<comment type="cofactor">
    <cofactor evidence="18">
        <name>[2Fe-2S] cluster</name>
        <dbReference type="ChEBI" id="CHEBI:190135"/>
    </cofactor>
    <text evidence="18">Binds 1 [2Fe-2S] cluster.</text>
</comment>
<evidence type="ECO:0000256" key="16">
    <source>
        <dbReference type="ARBA" id="ARBA00023136"/>
    </source>
</evidence>
<evidence type="ECO:0000256" key="15">
    <source>
        <dbReference type="ARBA" id="ARBA00023128"/>
    </source>
</evidence>
<evidence type="ECO:0000259" key="21">
    <source>
        <dbReference type="PROSITE" id="PS51379"/>
    </source>
</evidence>
<dbReference type="Pfam" id="PF13085">
    <property type="entry name" value="Fer2_3"/>
    <property type="match status" value="1"/>
</dbReference>
<organism evidence="22 23">
    <name type="scientific">Pinctada imbricata</name>
    <name type="common">Atlantic pearl-oyster</name>
    <name type="synonym">Pinctada martensii</name>
    <dbReference type="NCBI Taxonomy" id="66713"/>
    <lineage>
        <taxon>Eukaryota</taxon>
        <taxon>Metazoa</taxon>
        <taxon>Spiralia</taxon>
        <taxon>Lophotrochozoa</taxon>
        <taxon>Mollusca</taxon>
        <taxon>Bivalvia</taxon>
        <taxon>Autobranchia</taxon>
        <taxon>Pteriomorphia</taxon>
        <taxon>Pterioida</taxon>
        <taxon>Pterioidea</taxon>
        <taxon>Pteriidae</taxon>
        <taxon>Pinctada</taxon>
    </lineage>
</organism>
<dbReference type="GO" id="GO:0008177">
    <property type="term" value="F:succinate dehydrogenase (quinone) activity"/>
    <property type="evidence" value="ECO:0007669"/>
    <property type="project" value="UniProtKB-EC"/>
</dbReference>
<keyword evidence="15 18" id="KW-0496">Mitochondrion</keyword>
<dbReference type="InterPro" id="IPR017900">
    <property type="entry name" value="4Fe4S_Fe_S_CS"/>
</dbReference>
<dbReference type="InterPro" id="IPR025192">
    <property type="entry name" value="Succ_DH/fum_Rdtase_N"/>
</dbReference>
<keyword evidence="9 18" id="KW-0479">Metal-binding</keyword>
<evidence type="ECO:0000256" key="13">
    <source>
        <dbReference type="ARBA" id="ARBA00023004"/>
    </source>
</evidence>
<dbReference type="GO" id="GO:0022904">
    <property type="term" value="P:respiratory electron transport chain"/>
    <property type="evidence" value="ECO:0007669"/>
    <property type="project" value="TreeGrafter"/>
</dbReference>
<dbReference type="AlphaFoldDB" id="A0AA89BS64"/>
<dbReference type="PANTHER" id="PTHR11921">
    <property type="entry name" value="SUCCINATE DEHYDROGENASE IRON-SULFUR PROTEIN"/>
    <property type="match status" value="1"/>
</dbReference>
<dbReference type="EC" id="1.3.5.1" evidence="4 18"/>
<feature type="domain" description="4Fe-4S ferredoxin-type" evidence="21">
    <location>
        <begin position="398"/>
        <end position="428"/>
    </location>
</feature>
<comment type="subcellular location">
    <subcellularLocation>
        <location evidence="1 18">Mitochondrion inner membrane</location>
        <topology evidence="1 18">Peripheral membrane protein</topology>
        <orientation evidence="1 18">Matrix side</orientation>
    </subcellularLocation>
</comment>
<dbReference type="GO" id="GO:0006099">
    <property type="term" value="P:tricarboxylic acid cycle"/>
    <property type="evidence" value="ECO:0007669"/>
    <property type="project" value="UniProtKB-KW"/>
</dbReference>
<evidence type="ECO:0000259" key="19">
    <source>
        <dbReference type="PROSITE" id="PS50878"/>
    </source>
</evidence>
<dbReference type="PANTHER" id="PTHR11921:SF29">
    <property type="entry name" value="SUCCINATE DEHYDROGENASE [UBIQUINONE] IRON-SULFUR SUBUNIT, MITOCHONDRIAL"/>
    <property type="match status" value="1"/>
</dbReference>
<evidence type="ECO:0000313" key="22">
    <source>
        <dbReference type="EMBL" id="KAK3093549.1"/>
    </source>
</evidence>
<evidence type="ECO:0000256" key="9">
    <source>
        <dbReference type="ARBA" id="ARBA00022723"/>
    </source>
</evidence>
<keyword evidence="6 18" id="KW-0004">4Fe-4S</keyword>
<dbReference type="PROSITE" id="PS00198">
    <property type="entry name" value="4FE4S_FER_1"/>
    <property type="match status" value="1"/>
</dbReference>
<keyword evidence="12" id="KW-0560">Oxidoreductase</keyword>
<evidence type="ECO:0000256" key="10">
    <source>
        <dbReference type="ARBA" id="ARBA00022792"/>
    </source>
</evidence>
<dbReference type="Pfam" id="PF13534">
    <property type="entry name" value="Fer4_17"/>
    <property type="match status" value="1"/>
</dbReference>
<dbReference type="InterPro" id="IPR001041">
    <property type="entry name" value="2Fe-2S_ferredoxin-type"/>
</dbReference>
<dbReference type="GO" id="GO:0046872">
    <property type="term" value="F:metal ion binding"/>
    <property type="evidence" value="ECO:0007669"/>
    <property type="project" value="UniProtKB-KW"/>
</dbReference>
<proteinExistence type="inferred from homology"/>
<comment type="catalytic activity">
    <reaction evidence="18">
        <text>a quinone + succinate = fumarate + a quinol</text>
        <dbReference type="Rhea" id="RHEA:40523"/>
        <dbReference type="ChEBI" id="CHEBI:24646"/>
        <dbReference type="ChEBI" id="CHEBI:29806"/>
        <dbReference type="ChEBI" id="CHEBI:30031"/>
        <dbReference type="ChEBI" id="CHEBI:132124"/>
    </reaction>
</comment>
<comment type="cofactor">
    <cofactor evidence="18">
        <name>[3Fe-4S] cluster</name>
        <dbReference type="ChEBI" id="CHEBI:21137"/>
    </cofactor>
    <text evidence="18">Binds 1 [3Fe-4S] cluster.</text>
</comment>
<comment type="pathway">
    <text evidence="2 18">Carbohydrate metabolism; tricarboxylic acid cycle; fumarate from succinate (eukaryal route): step 1/1.</text>
</comment>
<evidence type="ECO:0000256" key="17">
    <source>
        <dbReference type="ARBA" id="ARBA00023291"/>
    </source>
</evidence>
<evidence type="ECO:0000256" key="11">
    <source>
        <dbReference type="ARBA" id="ARBA00022946"/>
    </source>
</evidence>
<dbReference type="PROSITE" id="PS50878">
    <property type="entry name" value="RT_POL"/>
    <property type="match status" value="1"/>
</dbReference>
<dbReference type="GO" id="GO:0051537">
    <property type="term" value="F:2 iron, 2 sulfur cluster binding"/>
    <property type="evidence" value="ECO:0007669"/>
    <property type="project" value="UniProtKB-KW"/>
</dbReference>
<keyword evidence="8 18" id="KW-0001">2Fe-2S</keyword>
<dbReference type="PROSITE" id="PS51085">
    <property type="entry name" value="2FE2S_FER_2"/>
    <property type="match status" value="1"/>
</dbReference>
<reference evidence="22" key="1">
    <citation type="submission" date="2019-08" db="EMBL/GenBank/DDBJ databases">
        <title>The improved chromosome-level genome for the pearl oyster Pinctada fucata martensii using PacBio sequencing and Hi-C.</title>
        <authorList>
            <person name="Zheng Z."/>
        </authorList>
    </citation>
    <scope>NUCLEOTIDE SEQUENCE</scope>
    <source>
        <strain evidence="22">ZZ-2019</strain>
        <tissue evidence="22">Adductor muscle</tissue>
    </source>
</reference>
<dbReference type="SUPFAM" id="SSF54292">
    <property type="entry name" value="2Fe-2S ferredoxin-like"/>
    <property type="match status" value="1"/>
</dbReference>
<feature type="domain" description="Reverse transcriptase" evidence="19">
    <location>
        <begin position="1"/>
        <end position="190"/>
    </location>
</feature>
<comment type="cofactor">
    <cofactor evidence="18">
        <name>[4Fe-4S] cluster</name>
        <dbReference type="ChEBI" id="CHEBI:49883"/>
    </cofactor>
    <text evidence="18">Binds 1 [4Fe-4S] cluster.</text>
</comment>
<evidence type="ECO:0000256" key="6">
    <source>
        <dbReference type="ARBA" id="ARBA00022485"/>
    </source>
</evidence>
<evidence type="ECO:0000256" key="14">
    <source>
        <dbReference type="ARBA" id="ARBA00023014"/>
    </source>
</evidence>
<evidence type="ECO:0000313" key="23">
    <source>
        <dbReference type="Proteomes" id="UP001186944"/>
    </source>
</evidence>
<keyword evidence="17 18" id="KW-0003">3Fe-4S</keyword>
<dbReference type="SUPFAM" id="SSF46548">
    <property type="entry name" value="alpha-helical ferredoxin"/>
    <property type="match status" value="1"/>
</dbReference>
<feature type="domain" description="2Fe-2S ferredoxin-type" evidence="20">
    <location>
        <begin position="260"/>
        <end position="353"/>
    </location>
</feature>
<dbReference type="InterPro" id="IPR036010">
    <property type="entry name" value="2Fe-2S_ferredoxin-like_sf"/>
</dbReference>
<dbReference type="Gene3D" id="3.10.20.30">
    <property type="match status" value="1"/>
</dbReference>
<dbReference type="PROSITE" id="PS51379">
    <property type="entry name" value="4FE4S_FER_2"/>
    <property type="match status" value="1"/>
</dbReference>
<evidence type="ECO:0000259" key="20">
    <source>
        <dbReference type="PROSITE" id="PS51085"/>
    </source>
</evidence>
<comment type="similarity">
    <text evidence="3 18">Belongs to the succinate dehydrogenase/fumarate reductase iron-sulfur protein family.</text>
</comment>
<name>A0AA89BS64_PINIB</name>
<dbReference type="NCBIfam" id="TIGR00384">
    <property type="entry name" value="dhsB"/>
    <property type="match status" value="1"/>
</dbReference>
<dbReference type="Proteomes" id="UP001186944">
    <property type="component" value="Unassembled WGS sequence"/>
</dbReference>